<keyword evidence="3" id="KW-1133">Transmembrane helix</keyword>
<protein>
    <recommendedName>
        <fullName evidence="6">Late embryogenesis abundant protein LEA-2 subgroup domain-containing protein</fullName>
    </recommendedName>
</protein>
<evidence type="ECO:0000313" key="4">
    <source>
        <dbReference type="EMBL" id="KAK9924722.1"/>
    </source>
</evidence>
<evidence type="ECO:0000256" key="1">
    <source>
        <dbReference type="ARBA" id="ARBA00004370"/>
    </source>
</evidence>
<reference evidence="4 5" key="1">
    <citation type="journal article" date="2023" name="G3 (Bethesda)">
        <title>A chromosome-length genome assembly and annotation of blackberry (Rubus argutus, cv. 'Hillquist').</title>
        <authorList>
            <person name="Bruna T."/>
            <person name="Aryal R."/>
            <person name="Dudchenko O."/>
            <person name="Sargent D.J."/>
            <person name="Mead D."/>
            <person name="Buti M."/>
            <person name="Cavallini A."/>
            <person name="Hytonen T."/>
            <person name="Andres J."/>
            <person name="Pham M."/>
            <person name="Weisz D."/>
            <person name="Mascagni F."/>
            <person name="Usai G."/>
            <person name="Natali L."/>
            <person name="Bassil N."/>
            <person name="Fernandez G.E."/>
            <person name="Lomsadze A."/>
            <person name="Armour M."/>
            <person name="Olukolu B."/>
            <person name="Poorten T."/>
            <person name="Britton C."/>
            <person name="Davik J."/>
            <person name="Ashrafi H."/>
            <person name="Aiden E.L."/>
            <person name="Borodovsky M."/>
            <person name="Worthington M."/>
        </authorList>
    </citation>
    <scope>NUCLEOTIDE SEQUENCE [LARGE SCALE GENOMIC DNA]</scope>
    <source>
        <strain evidence="4">PI 553951</strain>
    </source>
</reference>
<keyword evidence="2 3" id="KW-0472">Membrane</keyword>
<dbReference type="AlphaFoldDB" id="A0AAW1WMY3"/>
<accession>A0AAW1WMY3</accession>
<evidence type="ECO:0008006" key="6">
    <source>
        <dbReference type="Google" id="ProtNLM"/>
    </source>
</evidence>
<dbReference type="Proteomes" id="UP001457282">
    <property type="component" value="Unassembled WGS sequence"/>
</dbReference>
<dbReference type="PANTHER" id="PTHR31234">
    <property type="entry name" value="LATE EMBRYOGENESIS ABUNDANT (LEA) HYDROXYPROLINE-RICH GLYCOPROTEIN FAMILY"/>
    <property type="match status" value="1"/>
</dbReference>
<proteinExistence type="predicted"/>
<comment type="subcellular location">
    <subcellularLocation>
        <location evidence="1">Membrane</location>
    </subcellularLocation>
</comment>
<keyword evidence="5" id="KW-1185">Reference proteome</keyword>
<feature type="transmembrane region" description="Helical" evidence="3">
    <location>
        <begin position="45"/>
        <end position="71"/>
    </location>
</feature>
<dbReference type="SUPFAM" id="SSF117070">
    <property type="entry name" value="LEA14-like"/>
    <property type="match status" value="1"/>
</dbReference>
<organism evidence="4 5">
    <name type="scientific">Rubus argutus</name>
    <name type="common">Southern blackberry</name>
    <dbReference type="NCBI Taxonomy" id="59490"/>
    <lineage>
        <taxon>Eukaryota</taxon>
        <taxon>Viridiplantae</taxon>
        <taxon>Streptophyta</taxon>
        <taxon>Embryophyta</taxon>
        <taxon>Tracheophyta</taxon>
        <taxon>Spermatophyta</taxon>
        <taxon>Magnoliopsida</taxon>
        <taxon>eudicotyledons</taxon>
        <taxon>Gunneridae</taxon>
        <taxon>Pentapetalae</taxon>
        <taxon>rosids</taxon>
        <taxon>fabids</taxon>
        <taxon>Rosales</taxon>
        <taxon>Rosaceae</taxon>
        <taxon>Rosoideae</taxon>
        <taxon>Rosoideae incertae sedis</taxon>
        <taxon>Rubus</taxon>
    </lineage>
</organism>
<evidence type="ECO:0000256" key="2">
    <source>
        <dbReference type="ARBA" id="ARBA00023136"/>
    </source>
</evidence>
<gene>
    <name evidence="4" type="ORF">M0R45_033076</name>
</gene>
<dbReference type="GO" id="GO:0098542">
    <property type="term" value="P:defense response to other organism"/>
    <property type="evidence" value="ECO:0007669"/>
    <property type="project" value="InterPro"/>
</dbReference>
<dbReference type="InterPro" id="IPR044839">
    <property type="entry name" value="NDR1-like"/>
</dbReference>
<keyword evidence="3" id="KW-0812">Transmembrane</keyword>
<name>A0AAW1WMY3_RUBAR</name>
<evidence type="ECO:0000313" key="5">
    <source>
        <dbReference type="Proteomes" id="UP001457282"/>
    </source>
</evidence>
<dbReference type="GO" id="GO:0005886">
    <property type="term" value="C:plasma membrane"/>
    <property type="evidence" value="ECO:0007669"/>
    <property type="project" value="TreeGrafter"/>
</dbReference>
<evidence type="ECO:0000256" key="3">
    <source>
        <dbReference type="SAM" id="Phobius"/>
    </source>
</evidence>
<dbReference type="EMBL" id="JBEDUW010000006">
    <property type="protein sequence ID" value="KAK9924722.1"/>
    <property type="molecule type" value="Genomic_DNA"/>
</dbReference>
<comment type="caution">
    <text evidence="4">The sequence shown here is derived from an EMBL/GenBank/DDBJ whole genome shotgun (WGS) entry which is preliminary data.</text>
</comment>
<dbReference type="PANTHER" id="PTHR31234:SF72">
    <property type="entry name" value="NDR1_HIN1-LIKE PROTEIN 6"/>
    <property type="match status" value="1"/>
</dbReference>
<sequence>MYRGPSQSSYTMVNDQQFPAPHGRNVPRYPSTAAHRSGGNRCAKCYCFCYCCVFILLLLLAAGAAAAFVIINPNLPKYTITELTSNAFNFTKDFKLHARFVVKVKADNPNKYIGIVYGKDSSVDLLFRDGRSNFVKLCSGKIPDFTQPSNNVTTMKIDLKGDLTKGDFSSSASVFMDKVNSNKIPLVVAVKAPVSLVFAGKEIKHKVQIGANCSMDVNTLTPGKGLKMSDMIYDSATINFYPK</sequence>